<dbReference type="EMBL" id="JACXST010000002">
    <property type="protein sequence ID" value="MBD9361510.1"/>
    <property type="molecule type" value="Genomic_DNA"/>
</dbReference>
<feature type="domain" description="Fido" evidence="1">
    <location>
        <begin position="119"/>
        <end position="259"/>
    </location>
</feature>
<evidence type="ECO:0000313" key="2">
    <source>
        <dbReference type="EMBL" id="MBD9361510.1"/>
    </source>
</evidence>
<dbReference type="InterPro" id="IPR040198">
    <property type="entry name" value="Fido_containing"/>
</dbReference>
<name>A0ABR9DEY0_9GAMM</name>
<accession>A0ABR9DEY0</accession>
<dbReference type="SUPFAM" id="SSF140931">
    <property type="entry name" value="Fic-like"/>
    <property type="match status" value="1"/>
</dbReference>
<organism evidence="2 3">
    <name type="scientific">Methylomonas fluvii</name>
    <dbReference type="NCBI Taxonomy" id="1854564"/>
    <lineage>
        <taxon>Bacteria</taxon>
        <taxon>Pseudomonadati</taxon>
        <taxon>Pseudomonadota</taxon>
        <taxon>Gammaproteobacteria</taxon>
        <taxon>Methylococcales</taxon>
        <taxon>Methylococcaceae</taxon>
        <taxon>Methylomonas</taxon>
    </lineage>
</organism>
<sequence>MSGSTLPVSYQPDFLGQYYPNHTYYLSAGLREQLHTLGRSPSEQTPAGTFARDILNRLLIDLSWASSRLEDNTYSRLDTERLIEFGQAAEGKDVMETQMILNHKSAIEYLVRDTEHAGVTAETIVALHAFLSDGLLADPMSCGRLRNRAVDIGGSVYLPIAMPQRIEELFGIVISMAAEIADPFEQSFFLMVHLPYLQPFEDVNKRVSRLAANIPLIQHNLCPLSFIDVPQQAYVDAVLGVYELNRIELLRDVYIWAYERSCQQYVAVQQQLVPPDIVRLRYRNELAEVIRAIVRDGLATDAASILAGIPNSVSQEDKQKFIILIQNELKTLHAGNAIRFGLRPLEFSVWQEKRIKFID</sequence>
<reference evidence="2 3" key="1">
    <citation type="submission" date="2020-09" db="EMBL/GenBank/DDBJ databases">
        <title>Methylomonas albis sp. nov. and Methylomonas fluvii sp. nov.: Two cold-adapted methanotrophs from the River Elbe and an amended description of Methylovulum psychrotolerans strain Eb1.</title>
        <authorList>
            <person name="Bussmann I.K."/>
            <person name="Klings K.-W."/>
            <person name="Warnstedt J."/>
            <person name="Hoppert M."/>
            <person name="Saborowski A."/>
            <person name="Horn F."/>
            <person name="Liebner S."/>
        </authorList>
    </citation>
    <scope>NUCLEOTIDE SEQUENCE [LARGE SCALE GENOMIC DNA]</scope>
    <source>
        <strain evidence="2 3">EbB</strain>
    </source>
</reference>
<evidence type="ECO:0000313" key="3">
    <source>
        <dbReference type="Proteomes" id="UP000641152"/>
    </source>
</evidence>
<dbReference type="PROSITE" id="PS51459">
    <property type="entry name" value="FIDO"/>
    <property type="match status" value="1"/>
</dbReference>
<dbReference type="Gene3D" id="1.10.3290.10">
    <property type="entry name" value="Fido-like domain"/>
    <property type="match status" value="1"/>
</dbReference>
<dbReference type="PANTHER" id="PTHR13504:SF38">
    <property type="entry name" value="FIDO DOMAIN-CONTAINING PROTEIN"/>
    <property type="match status" value="1"/>
</dbReference>
<comment type="caution">
    <text evidence="2">The sequence shown here is derived from an EMBL/GenBank/DDBJ whole genome shotgun (WGS) entry which is preliminary data.</text>
</comment>
<proteinExistence type="predicted"/>
<dbReference type="InterPro" id="IPR003812">
    <property type="entry name" value="Fido"/>
</dbReference>
<keyword evidence="3" id="KW-1185">Reference proteome</keyword>
<dbReference type="Proteomes" id="UP000641152">
    <property type="component" value="Unassembled WGS sequence"/>
</dbReference>
<evidence type="ECO:0000259" key="1">
    <source>
        <dbReference type="PROSITE" id="PS51459"/>
    </source>
</evidence>
<dbReference type="PANTHER" id="PTHR13504">
    <property type="entry name" value="FIDO DOMAIN-CONTAINING PROTEIN DDB_G0283145"/>
    <property type="match status" value="1"/>
</dbReference>
<dbReference type="InterPro" id="IPR036597">
    <property type="entry name" value="Fido-like_dom_sf"/>
</dbReference>
<dbReference type="Pfam" id="PF02661">
    <property type="entry name" value="Fic"/>
    <property type="match status" value="1"/>
</dbReference>
<protein>
    <submittedName>
        <fullName evidence="2">Fic family protein</fullName>
    </submittedName>
</protein>
<gene>
    <name evidence="2" type="ORF">EBB_13425</name>
</gene>